<dbReference type="RefSeq" id="WP_163249684.1">
    <property type="nucleotide sequence ID" value="NZ_SXDP01000013.1"/>
</dbReference>
<protein>
    <submittedName>
        <fullName evidence="1">Uncharacterized protein</fullName>
    </submittedName>
</protein>
<sequence length="151" mass="17865">MKYISAEEFLSQPKSIQKVFLNWWQPEFGDLFLDDYSDCDSMINIVGCVPINKKHFEDHSGDIHYKTELTIPLFSEGQLRQFIEDKTSCILETNYEGREYKKIKEPGYCVYLRKGTDEDYIYPFENFEELGDDLLQAYWQVACKIAEKELN</sequence>
<dbReference type="AlphaFoldDB" id="A0A6M0RBX2"/>
<dbReference type="EMBL" id="SXDP01000013">
    <property type="protein sequence ID" value="NEZ47795.1"/>
    <property type="molecule type" value="Genomic_DNA"/>
</dbReference>
<comment type="caution">
    <text evidence="1">The sequence shown here is derived from an EMBL/GenBank/DDBJ whole genome shotgun (WGS) entry which is preliminary data.</text>
</comment>
<dbReference type="Proteomes" id="UP000473885">
    <property type="component" value="Unassembled WGS sequence"/>
</dbReference>
<organism evidence="1 2">
    <name type="scientific">Clostridium niameyense</name>
    <dbReference type="NCBI Taxonomy" id="1622073"/>
    <lineage>
        <taxon>Bacteria</taxon>
        <taxon>Bacillati</taxon>
        <taxon>Bacillota</taxon>
        <taxon>Clostridia</taxon>
        <taxon>Eubacteriales</taxon>
        <taxon>Clostridiaceae</taxon>
        <taxon>Clostridium</taxon>
    </lineage>
</organism>
<reference evidence="1 2" key="1">
    <citation type="submission" date="2019-04" db="EMBL/GenBank/DDBJ databases">
        <title>Genome sequencing of Clostridium botulinum Groups I-IV and Clostridium butyricum.</title>
        <authorList>
            <person name="Brunt J."/>
            <person name="Van Vliet A.H.M."/>
            <person name="Stringer S.C."/>
            <person name="Carter A.T."/>
            <person name="Peck M.W."/>
        </authorList>
    </citation>
    <scope>NUCLEOTIDE SEQUENCE [LARGE SCALE GENOMIC DNA]</scope>
    <source>
        <strain evidence="1 2">IFR 18/094</strain>
    </source>
</reference>
<evidence type="ECO:0000313" key="1">
    <source>
        <dbReference type="EMBL" id="NEZ47795.1"/>
    </source>
</evidence>
<proteinExistence type="predicted"/>
<gene>
    <name evidence="1" type="ORF">FDF74_11445</name>
</gene>
<keyword evidence="2" id="KW-1185">Reference proteome</keyword>
<evidence type="ECO:0000313" key="2">
    <source>
        <dbReference type="Proteomes" id="UP000473885"/>
    </source>
</evidence>
<name>A0A6M0RBX2_9CLOT</name>
<accession>A0A6M0RBX2</accession>